<name>A0AC34GPG4_9BILA</name>
<organism evidence="1 2">
    <name type="scientific">Panagrolaimus sp. ES5</name>
    <dbReference type="NCBI Taxonomy" id="591445"/>
    <lineage>
        <taxon>Eukaryota</taxon>
        <taxon>Metazoa</taxon>
        <taxon>Ecdysozoa</taxon>
        <taxon>Nematoda</taxon>
        <taxon>Chromadorea</taxon>
        <taxon>Rhabditida</taxon>
        <taxon>Tylenchina</taxon>
        <taxon>Panagrolaimomorpha</taxon>
        <taxon>Panagrolaimoidea</taxon>
        <taxon>Panagrolaimidae</taxon>
        <taxon>Panagrolaimus</taxon>
    </lineage>
</organism>
<evidence type="ECO:0000313" key="2">
    <source>
        <dbReference type="WBParaSite" id="ES5_v2.g6256.t1"/>
    </source>
</evidence>
<proteinExistence type="predicted"/>
<protein>
    <submittedName>
        <fullName evidence="2">Uncharacterized protein</fullName>
    </submittedName>
</protein>
<dbReference type="WBParaSite" id="ES5_v2.g6256.t1">
    <property type="protein sequence ID" value="ES5_v2.g6256.t1"/>
    <property type="gene ID" value="ES5_v2.g6256"/>
</dbReference>
<reference evidence="2" key="1">
    <citation type="submission" date="2022-11" db="UniProtKB">
        <authorList>
            <consortium name="WormBaseParasite"/>
        </authorList>
    </citation>
    <scope>IDENTIFICATION</scope>
</reference>
<sequence>MLLFKCIDDDEFLSHYGLADLGVPLAVIFDPFIGVSICDEEAMSAEILTKFLDDYLKGKIVPKMAAIPKLTPTVTENVTPQEIKPILLGETNDENGSSSNN</sequence>
<dbReference type="Proteomes" id="UP000887579">
    <property type="component" value="Unplaced"/>
</dbReference>
<accession>A0AC34GPG4</accession>
<evidence type="ECO:0000313" key="1">
    <source>
        <dbReference type="Proteomes" id="UP000887579"/>
    </source>
</evidence>